<dbReference type="Pfam" id="PF13405">
    <property type="entry name" value="EF-hand_6"/>
    <property type="match status" value="1"/>
</dbReference>
<dbReference type="GO" id="GO:0005509">
    <property type="term" value="F:calcium ion binding"/>
    <property type="evidence" value="ECO:0007669"/>
    <property type="project" value="InterPro"/>
</dbReference>
<proteinExistence type="predicted"/>
<evidence type="ECO:0000259" key="1">
    <source>
        <dbReference type="PROSITE" id="PS50222"/>
    </source>
</evidence>
<dbReference type="SUPFAM" id="SSF47473">
    <property type="entry name" value="EF-hand"/>
    <property type="match status" value="1"/>
</dbReference>
<dbReference type="EMBL" id="BLAY01000122">
    <property type="protein sequence ID" value="GET41437.1"/>
    <property type="molecule type" value="Genomic_DNA"/>
</dbReference>
<dbReference type="Proteomes" id="UP001050975">
    <property type="component" value="Unassembled WGS sequence"/>
</dbReference>
<keyword evidence="3" id="KW-1185">Reference proteome</keyword>
<reference evidence="2" key="1">
    <citation type="submission" date="2019-10" db="EMBL/GenBank/DDBJ databases">
        <title>Draft genome sequece of Microseira wollei NIES-4236.</title>
        <authorList>
            <person name="Yamaguchi H."/>
            <person name="Suzuki S."/>
            <person name="Kawachi M."/>
        </authorList>
    </citation>
    <scope>NUCLEOTIDE SEQUENCE</scope>
    <source>
        <strain evidence="2">NIES-4236</strain>
    </source>
</reference>
<dbReference type="InterPro" id="IPR002048">
    <property type="entry name" value="EF_hand_dom"/>
</dbReference>
<dbReference type="Gene3D" id="1.10.238.10">
    <property type="entry name" value="EF-hand"/>
    <property type="match status" value="1"/>
</dbReference>
<evidence type="ECO:0000313" key="2">
    <source>
        <dbReference type="EMBL" id="GET41437.1"/>
    </source>
</evidence>
<comment type="caution">
    <text evidence="2">The sequence shown here is derived from an EMBL/GenBank/DDBJ whole genome shotgun (WGS) entry which is preliminary data.</text>
</comment>
<sequence>MLTELQTKKWTRLFQVYDADGNGTVTQEDFELIFQNLAKFRNLEANSPQ</sequence>
<organism evidence="2 3">
    <name type="scientific">Microseira wollei NIES-4236</name>
    <dbReference type="NCBI Taxonomy" id="2530354"/>
    <lineage>
        <taxon>Bacteria</taxon>
        <taxon>Bacillati</taxon>
        <taxon>Cyanobacteriota</taxon>
        <taxon>Cyanophyceae</taxon>
        <taxon>Oscillatoriophycideae</taxon>
        <taxon>Aerosakkonematales</taxon>
        <taxon>Aerosakkonemataceae</taxon>
        <taxon>Microseira</taxon>
    </lineage>
</organism>
<dbReference type="RefSeq" id="WP_226587750.1">
    <property type="nucleotide sequence ID" value="NZ_BLAY01000122.1"/>
</dbReference>
<gene>
    <name evidence="2" type="ORF">MiSe_62490</name>
</gene>
<dbReference type="PROSITE" id="PS50222">
    <property type="entry name" value="EF_HAND_2"/>
    <property type="match status" value="1"/>
</dbReference>
<evidence type="ECO:0000313" key="3">
    <source>
        <dbReference type="Proteomes" id="UP001050975"/>
    </source>
</evidence>
<dbReference type="PROSITE" id="PS00018">
    <property type="entry name" value="EF_HAND_1"/>
    <property type="match status" value="1"/>
</dbReference>
<dbReference type="InterPro" id="IPR018247">
    <property type="entry name" value="EF_Hand_1_Ca_BS"/>
</dbReference>
<accession>A0AAV3XLU4</accession>
<dbReference type="SMART" id="SM00054">
    <property type="entry name" value="EFh"/>
    <property type="match status" value="1"/>
</dbReference>
<protein>
    <recommendedName>
        <fullName evidence="1">EF-hand domain-containing protein</fullName>
    </recommendedName>
</protein>
<feature type="domain" description="EF-hand" evidence="1">
    <location>
        <begin position="5"/>
        <end position="40"/>
    </location>
</feature>
<dbReference type="AlphaFoldDB" id="A0AAV3XLU4"/>
<name>A0AAV3XLU4_9CYAN</name>
<dbReference type="InterPro" id="IPR011992">
    <property type="entry name" value="EF-hand-dom_pair"/>
</dbReference>